<dbReference type="RefSeq" id="WP_262167547.1">
    <property type="nucleotide sequence ID" value="NZ_CP104965.1"/>
</dbReference>
<name>A0ABY6CDB2_9HYPH</name>
<dbReference type="InterPro" id="IPR050789">
    <property type="entry name" value="Diverse_Enzym_Activities"/>
</dbReference>
<dbReference type="Pfam" id="PF00144">
    <property type="entry name" value="Beta-lactamase"/>
    <property type="match status" value="1"/>
</dbReference>
<sequence>MSPSFDPSLPRKLEAGIESGLLRHLHAVLIGHNGELALETYYTGQDENWGDPLGDITFEAQTLHDLRSVTKSVVSLLYGIAVDRGLVPPPEAPLFAQFPDYSDLQADTTKAGITIEHALTMSMGLQWDENRPYTDPLNSEIAMENAPDRYRFILEQPVVAEPGTRWIYSGGSVALIGALIARGTGQSLPDFARETLFGPLGIKQFQWNSGPDGVASAASGLRLRPRDLLRIGNMVLKGGEYEGRRIVSRGWIEASLKPAIETGDGLRYGRLWFLGEAPTPALSGERNWAAGFGNGGQRLWLMPDAGVAVVIYSGHYNEWDAWVTPNRVWREIVLANLVA</sequence>
<accession>A0ABY6CDB2</accession>
<dbReference type="EMBL" id="CP104965">
    <property type="protein sequence ID" value="UXN69231.1"/>
    <property type="molecule type" value="Genomic_DNA"/>
</dbReference>
<dbReference type="SUPFAM" id="SSF56601">
    <property type="entry name" value="beta-lactamase/transpeptidase-like"/>
    <property type="match status" value="1"/>
</dbReference>
<feature type="domain" description="Beta-lactamase-related" evidence="1">
    <location>
        <begin position="27"/>
        <end position="313"/>
    </location>
</feature>
<organism evidence="2 3">
    <name type="scientific">Devosia neptuniae</name>
    <dbReference type="NCBI Taxonomy" id="191302"/>
    <lineage>
        <taxon>Bacteria</taxon>
        <taxon>Pseudomonadati</taxon>
        <taxon>Pseudomonadota</taxon>
        <taxon>Alphaproteobacteria</taxon>
        <taxon>Hyphomicrobiales</taxon>
        <taxon>Devosiaceae</taxon>
        <taxon>Devosia</taxon>
    </lineage>
</organism>
<dbReference type="InterPro" id="IPR001466">
    <property type="entry name" value="Beta-lactam-related"/>
</dbReference>
<keyword evidence="3" id="KW-1185">Reference proteome</keyword>
<evidence type="ECO:0000259" key="1">
    <source>
        <dbReference type="Pfam" id="PF00144"/>
    </source>
</evidence>
<dbReference type="Gene3D" id="3.40.710.10">
    <property type="entry name" value="DD-peptidase/beta-lactamase superfamily"/>
    <property type="match status" value="1"/>
</dbReference>
<dbReference type="InterPro" id="IPR012338">
    <property type="entry name" value="Beta-lactam/transpept-like"/>
</dbReference>
<dbReference type="PANTHER" id="PTHR43283:SF7">
    <property type="entry name" value="BETA-LACTAMASE-RELATED DOMAIN-CONTAINING PROTEIN"/>
    <property type="match status" value="1"/>
</dbReference>
<proteinExistence type="predicted"/>
<protein>
    <submittedName>
        <fullName evidence="2">Beta-lactamase family protein</fullName>
    </submittedName>
</protein>
<dbReference type="Proteomes" id="UP001061862">
    <property type="component" value="Chromosome"/>
</dbReference>
<reference evidence="2 3" key="1">
    <citation type="submission" date="2022-09" db="EMBL/GenBank/DDBJ databases">
        <title>Interaction between co-microsymbionts with complementary sets of symbiotic genes in legume-rhizobium systems.</title>
        <authorList>
            <person name="Safronova V."/>
            <person name="Sazanova A."/>
            <person name="Afonin A."/>
            <person name="Chirak E."/>
        </authorList>
    </citation>
    <scope>NUCLEOTIDE SEQUENCE [LARGE SCALE GENOMIC DNA]</scope>
    <source>
        <strain evidence="2 3">A18/4-1</strain>
    </source>
</reference>
<gene>
    <name evidence="2" type="ORF">N8A98_18620</name>
</gene>
<evidence type="ECO:0000313" key="2">
    <source>
        <dbReference type="EMBL" id="UXN69231.1"/>
    </source>
</evidence>
<evidence type="ECO:0000313" key="3">
    <source>
        <dbReference type="Proteomes" id="UP001061862"/>
    </source>
</evidence>
<dbReference type="PANTHER" id="PTHR43283">
    <property type="entry name" value="BETA-LACTAMASE-RELATED"/>
    <property type="match status" value="1"/>
</dbReference>